<accession>A0A2H0FL31</accession>
<dbReference type="NCBIfam" id="NF033563">
    <property type="entry name" value="transpos_IS30"/>
    <property type="match status" value="1"/>
</dbReference>
<dbReference type="PANTHER" id="PTHR10948">
    <property type="entry name" value="TRANSPOSASE"/>
    <property type="match status" value="1"/>
</dbReference>
<protein>
    <recommendedName>
        <fullName evidence="2">Integrase catalytic domain-containing protein</fullName>
    </recommendedName>
</protein>
<name>A0A2H0FL31_9BACT</name>
<organism evidence="3 4">
    <name type="scientific">Candidatus Nealsonbacteria bacterium CG18_big_fil_WC_8_21_14_2_50_37_10</name>
    <dbReference type="NCBI Taxonomy" id="1974717"/>
    <lineage>
        <taxon>Bacteria</taxon>
        <taxon>Candidatus Nealsoniibacteriota</taxon>
    </lineage>
</organism>
<dbReference type="GO" id="GO:0015074">
    <property type="term" value="P:DNA integration"/>
    <property type="evidence" value="ECO:0007669"/>
    <property type="project" value="InterPro"/>
</dbReference>
<reference evidence="3 4" key="1">
    <citation type="submission" date="2017-09" db="EMBL/GenBank/DDBJ databases">
        <title>Depth-based differentiation of microbial function through sediment-hosted aquifers and enrichment of novel symbionts in the deep terrestrial subsurface.</title>
        <authorList>
            <person name="Probst A.J."/>
            <person name="Ladd B."/>
            <person name="Jarett J.K."/>
            <person name="Geller-Mcgrath D.E."/>
            <person name="Sieber C.M."/>
            <person name="Emerson J.B."/>
            <person name="Anantharaman K."/>
            <person name="Thomas B.C."/>
            <person name="Malmstrom R."/>
            <person name="Stieglmeier M."/>
            <person name="Klingl A."/>
            <person name="Woyke T."/>
            <person name="Ryan C.M."/>
            <person name="Banfield J.F."/>
        </authorList>
    </citation>
    <scope>NUCLEOTIDE SEQUENCE [LARGE SCALE GENOMIC DNA]</scope>
    <source>
        <strain evidence="3">CG18_big_fil_WC_8_21_14_2_50_37_10</strain>
    </source>
</reference>
<dbReference type="InterPro" id="IPR051917">
    <property type="entry name" value="Transposase-Integrase"/>
</dbReference>
<dbReference type="GO" id="GO:0005829">
    <property type="term" value="C:cytosol"/>
    <property type="evidence" value="ECO:0007669"/>
    <property type="project" value="TreeGrafter"/>
</dbReference>
<dbReference type="GO" id="GO:0006310">
    <property type="term" value="P:DNA recombination"/>
    <property type="evidence" value="ECO:0007669"/>
    <property type="project" value="UniProtKB-KW"/>
</dbReference>
<dbReference type="InterPro" id="IPR053392">
    <property type="entry name" value="Transposase_IS30-like"/>
</dbReference>
<dbReference type="GO" id="GO:0003676">
    <property type="term" value="F:nucleic acid binding"/>
    <property type="evidence" value="ECO:0007669"/>
    <property type="project" value="InterPro"/>
</dbReference>
<dbReference type="PANTHER" id="PTHR10948:SF23">
    <property type="entry name" value="TRANSPOSASE INSI FOR INSERTION SEQUENCE ELEMENT IS30A-RELATED"/>
    <property type="match status" value="1"/>
</dbReference>
<dbReference type="AlphaFoldDB" id="A0A2H0FL31"/>
<gene>
    <name evidence="3" type="ORF">COW72_00890</name>
</gene>
<dbReference type="Pfam" id="PF13936">
    <property type="entry name" value="HTH_38"/>
    <property type="match status" value="1"/>
</dbReference>
<proteinExistence type="predicted"/>
<dbReference type="InterPro" id="IPR012337">
    <property type="entry name" value="RNaseH-like_sf"/>
</dbReference>
<dbReference type="InterPro" id="IPR025246">
    <property type="entry name" value="IS30-like_HTH"/>
</dbReference>
<dbReference type="SUPFAM" id="SSF53098">
    <property type="entry name" value="Ribonuclease H-like"/>
    <property type="match status" value="1"/>
</dbReference>
<dbReference type="GO" id="GO:0004803">
    <property type="term" value="F:transposase activity"/>
    <property type="evidence" value="ECO:0007669"/>
    <property type="project" value="TreeGrafter"/>
</dbReference>
<evidence type="ECO:0000256" key="1">
    <source>
        <dbReference type="ARBA" id="ARBA00023172"/>
    </source>
</evidence>
<dbReference type="Gene3D" id="3.30.420.10">
    <property type="entry name" value="Ribonuclease H-like superfamily/Ribonuclease H"/>
    <property type="match status" value="1"/>
</dbReference>
<keyword evidence="1" id="KW-0233">DNA recombination</keyword>
<dbReference type="EMBL" id="PCUC01000048">
    <property type="protein sequence ID" value="PIQ07332.1"/>
    <property type="molecule type" value="Genomic_DNA"/>
</dbReference>
<evidence type="ECO:0000313" key="3">
    <source>
        <dbReference type="EMBL" id="PIQ07332.1"/>
    </source>
</evidence>
<dbReference type="Proteomes" id="UP000230778">
    <property type="component" value="Unassembled WGS sequence"/>
</dbReference>
<dbReference type="GO" id="GO:0032196">
    <property type="term" value="P:transposition"/>
    <property type="evidence" value="ECO:0007669"/>
    <property type="project" value="TreeGrafter"/>
</dbReference>
<feature type="domain" description="Integrase catalytic" evidence="2">
    <location>
        <begin position="166"/>
        <end position="328"/>
    </location>
</feature>
<dbReference type="InterPro" id="IPR036397">
    <property type="entry name" value="RNaseH_sf"/>
</dbReference>
<sequence length="335" mass="40031">MSKISRITFYEREKIELYLKIGKSHRWIGRRLCRNHTDITREINRNSSPRFPYRAADAQRLFKARQNKKNQKKLEKLEYVKLREYVVAKLREDFSPDQIAGRLRKEPPPELVEMAISHESIYQYIYNGPGRFEYLYPHLRMKRHKRQRRFDRKKRSKINIPERISIDFRPKEVAEKERVGDWETDSLIFSKQQEIVSGQYERKLMLCRLHKLPNKTAKETENAITDSIESLPKEMWLTITRDNGTENVYHPDTLKNFEIQSYYCDPYCAWQKGGMENLNKLIRQYLPRKADLSKVSDEEICAIQERLNNRPRKSLNYLTPNEAVAKYLQSGAIEP</sequence>
<comment type="caution">
    <text evidence="3">The sequence shown here is derived from an EMBL/GenBank/DDBJ whole genome shotgun (WGS) entry which is preliminary data.</text>
</comment>
<dbReference type="InterPro" id="IPR001584">
    <property type="entry name" value="Integrase_cat-core"/>
</dbReference>
<dbReference type="PROSITE" id="PS50994">
    <property type="entry name" value="INTEGRASE"/>
    <property type="match status" value="1"/>
</dbReference>
<evidence type="ECO:0000313" key="4">
    <source>
        <dbReference type="Proteomes" id="UP000230778"/>
    </source>
</evidence>
<evidence type="ECO:0000259" key="2">
    <source>
        <dbReference type="PROSITE" id="PS50994"/>
    </source>
</evidence>